<evidence type="ECO:0000313" key="3">
    <source>
        <dbReference type="Proteomes" id="UP000663861"/>
    </source>
</evidence>
<feature type="transmembrane region" description="Helical" evidence="1">
    <location>
        <begin position="229"/>
        <end position="251"/>
    </location>
</feature>
<feature type="transmembrane region" description="Helical" evidence="1">
    <location>
        <begin position="65"/>
        <end position="91"/>
    </location>
</feature>
<keyword evidence="1" id="KW-0812">Transmembrane</keyword>
<organism evidence="2 3">
    <name type="scientific">Rhizoctonia solani</name>
    <dbReference type="NCBI Taxonomy" id="456999"/>
    <lineage>
        <taxon>Eukaryota</taxon>
        <taxon>Fungi</taxon>
        <taxon>Dikarya</taxon>
        <taxon>Basidiomycota</taxon>
        <taxon>Agaricomycotina</taxon>
        <taxon>Agaricomycetes</taxon>
        <taxon>Cantharellales</taxon>
        <taxon>Ceratobasidiaceae</taxon>
        <taxon>Rhizoctonia</taxon>
    </lineage>
</organism>
<feature type="non-terminal residue" evidence="2">
    <location>
        <position position="1"/>
    </location>
</feature>
<dbReference type="AlphaFoldDB" id="A0A8H3BM41"/>
<keyword evidence="1" id="KW-0472">Membrane</keyword>
<name>A0A8H3BM41_9AGAM</name>
<sequence>RGPSGLLRSWHELVLDFPLECATSNNVRAMSSLLEQILALAPPGQSPYEYAANVLGKVLPEKTSWFFWMLGAGSIINALNLFTNIICIYMVGRRRKLGESSPYWFVRLQYDHLSGVPYLVPNALMMFLLFNGIFALLMQPYIWINYISYKYRTRLAPNTGLFFWYGFIFIFDGSGMWISAFGTFYGTSMFISVGVLNSMFHILAATLLPQLLVSPNNVGLCKVLVHPAFLNALCYGLPLVLFIAQTITSALSQVAWRDMLLLEFSIVDNLDILSQQWEQWEVGQIDQSLWNHTLALSEPLLGKMLNSRAAFVRNAVTSGAWYTLCFMFFTPSATWLLCTLHRTIKRKLWVPDMRLEDLGLAQSLQPPSPRHSGSTQTTPTSAAFFAPEHQDARVQEGERVHDPGGKVAKKLQTAYYSAMLQFIVTGFCLGAAAGSWIWAALDMRVMMNPGLHALAVILSVWVYSVVGIAANVFICVRLKAIGFQLPKLAGYLAGVWGSGSSREKRSSVHA</sequence>
<keyword evidence="1" id="KW-1133">Transmembrane helix</keyword>
<feature type="transmembrane region" description="Helical" evidence="1">
    <location>
        <begin position="155"/>
        <end position="178"/>
    </location>
</feature>
<evidence type="ECO:0000256" key="1">
    <source>
        <dbReference type="SAM" id="Phobius"/>
    </source>
</evidence>
<evidence type="ECO:0000313" key="2">
    <source>
        <dbReference type="EMBL" id="CAE6459975.1"/>
    </source>
</evidence>
<protein>
    <submittedName>
        <fullName evidence="2">Uncharacterized protein</fullName>
    </submittedName>
</protein>
<dbReference type="Proteomes" id="UP000663861">
    <property type="component" value="Unassembled WGS sequence"/>
</dbReference>
<proteinExistence type="predicted"/>
<feature type="transmembrane region" description="Helical" evidence="1">
    <location>
        <begin position="320"/>
        <end position="338"/>
    </location>
</feature>
<dbReference type="EMBL" id="CAJMWY010001155">
    <property type="protein sequence ID" value="CAE6459975.1"/>
    <property type="molecule type" value="Genomic_DNA"/>
</dbReference>
<feature type="transmembrane region" description="Helical" evidence="1">
    <location>
        <begin position="123"/>
        <end position="143"/>
    </location>
</feature>
<feature type="transmembrane region" description="Helical" evidence="1">
    <location>
        <begin position="451"/>
        <end position="476"/>
    </location>
</feature>
<feature type="transmembrane region" description="Helical" evidence="1">
    <location>
        <begin position="414"/>
        <end position="439"/>
    </location>
</feature>
<gene>
    <name evidence="2" type="ORF">RDB_LOCUS67058</name>
</gene>
<accession>A0A8H3BM41</accession>
<comment type="caution">
    <text evidence="2">The sequence shown here is derived from an EMBL/GenBank/DDBJ whole genome shotgun (WGS) entry which is preliminary data.</text>
</comment>
<reference evidence="2" key="1">
    <citation type="submission" date="2021-01" db="EMBL/GenBank/DDBJ databases">
        <authorList>
            <person name="Kaushik A."/>
        </authorList>
    </citation>
    <scope>NUCLEOTIDE SEQUENCE</scope>
    <source>
        <strain evidence="2">AG4-RS23</strain>
    </source>
</reference>